<feature type="region of interest" description="Disordered" evidence="1">
    <location>
        <begin position="577"/>
        <end position="632"/>
    </location>
</feature>
<evidence type="ECO:0000313" key="4">
    <source>
        <dbReference type="Proteomes" id="UP000193689"/>
    </source>
</evidence>
<feature type="compositionally biased region" description="Low complexity" evidence="1">
    <location>
        <begin position="506"/>
        <end position="541"/>
    </location>
</feature>
<name>A0A1Y2EB11_9PEZI</name>
<evidence type="ECO:0000256" key="2">
    <source>
        <dbReference type="SAM" id="Phobius"/>
    </source>
</evidence>
<dbReference type="Proteomes" id="UP000193689">
    <property type="component" value="Unassembled WGS sequence"/>
</dbReference>
<evidence type="ECO:0000256" key="1">
    <source>
        <dbReference type="SAM" id="MobiDB-lite"/>
    </source>
</evidence>
<comment type="caution">
    <text evidence="3">The sequence shown here is derived from an EMBL/GenBank/DDBJ whole genome shotgun (WGS) entry which is preliminary data.</text>
</comment>
<proteinExistence type="predicted"/>
<keyword evidence="2" id="KW-0812">Transmembrane</keyword>
<keyword evidence="4" id="KW-1185">Reference proteome</keyword>
<dbReference type="AlphaFoldDB" id="A0A1Y2EB11"/>
<accession>A0A1Y2EB11</accession>
<dbReference type="GeneID" id="63781173"/>
<reference evidence="3 4" key="1">
    <citation type="submission" date="2016-07" db="EMBL/GenBank/DDBJ databases">
        <title>Pervasive Adenine N6-methylation of Active Genes in Fungi.</title>
        <authorList>
            <consortium name="DOE Joint Genome Institute"/>
            <person name="Mondo S.J."/>
            <person name="Dannebaum R.O."/>
            <person name="Kuo R.C."/>
            <person name="Labutti K."/>
            <person name="Haridas S."/>
            <person name="Kuo A."/>
            <person name="Salamov A."/>
            <person name="Ahrendt S.R."/>
            <person name="Lipzen A."/>
            <person name="Sullivan W."/>
            <person name="Andreopoulos W.B."/>
            <person name="Clum A."/>
            <person name="Lindquist E."/>
            <person name="Daum C."/>
            <person name="Ramamoorthy G.K."/>
            <person name="Gryganskyi A."/>
            <person name="Culley D."/>
            <person name="Magnuson J.K."/>
            <person name="James T.Y."/>
            <person name="O'Malley M.A."/>
            <person name="Stajich J.E."/>
            <person name="Spatafora J.W."/>
            <person name="Visel A."/>
            <person name="Grigoriev I.V."/>
        </authorList>
    </citation>
    <scope>NUCLEOTIDE SEQUENCE [LARGE SCALE GENOMIC DNA]</scope>
    <source>
        <strain evidence="3 4">CBS 129021</strain>
    </source>
</reference>
<dbReference type="RefSeq" id="XP_040719039.1">
    <property type="nucleotide sequence ID" value="XM_040864961.1"/>
</dbReference>
<feature type="compositionally biased region" description="Low complexity" evidence="1">
    <location>
        <begin position="578"/>
        <end position="631"/>
    </location>
</feature>
<organism evidence="3 4">
    <name type="scientific">Pseudomassariella vexata</name>
    <dbReference type="NCBI Taxonomy" id="1141098"/>
    <lineage>
        <taxon>Eukaryota</taxon>
        <taxon>Fungi</taxon>
        <taxon>Dikarya</taxon>
        <taxon>Ascomycota</taxon>
        <taxon>Pezizomycotina</taxon>
        <taxon>Sordariomycetes</taxon>
        <taxon>Xylariomycetidae</taxon>
        <taxon>Amphisphaeriales</taxon>
        <taxon>Pseudomassariaceae</taxon>
        <taxon>Pseudomassariella</taxon>
    </lineage>
</organism>
<keyword evidence="2" id="KW-0472">Membrane</keyword>
<feature type="compositionally biased region" description="Basic and acidic residues" evidence="1">
    <location>
        <begin position="121"/>
        <end position="134"/>
    </location>
</feature>
<sequence>MSYSNSPRFSCRDDEQWIMSRISKNGANRRSCVYGLLSTRLDIKTNMNLVDLRTKLSFLASHYSTFVCAFLGVIFLSPDYTTAIMKIYLNFAYISVVFIHLLSLSLGDLSNQKRVAGNGETNRREPHTRQEQFPDARAWTSCQADPTCPANMAHPRRTFGSHNHHLEKRNAIEKSDIDEAMGKLEKSREDFRSAADQAYLHMIDARLLLQSVSMVIEINDTRTITPTSTPVAISQDDTASWAGTTSRGTADTTDFFITPTEGTFDDSSQALPSSSTSSPSYFPQTRTSSSTSTTRYSTITEADGDLTLVPITPSSSPTSSTASSSPYTSTKAYTNSRMFSSYSFMPSASSNTQDVVSMTTSTTTIRSTTTLTTTITVPSPESSGDPDYILDDECGPDDNSATPNTAARSGTVTSLIIIMGTSSSTPSPANIAYTYTTQMGFIQPSSGLSGNGWPSRSMTYSHSLTYRFPTPNFPLPTSARLRSSSDSYSSSSTPLGGSAMMGTSPTSSFAAKTTRSSSSTRNTTTTETVRLPGSHHPSSGPRSMKATRSFGGAAWSLPVPSDTPWGKSTAAATETLCGTGHTPLSTHSHSHGSTSSTFRSSFSSSAHSTPCSSTGRSSTYSSSSSSSTSKSLLPTGSFVLSTTFTTTTTTTMTTGTAAFSTMTSSLTGSSGSTSS</sequence>
<feature type="compositionally biased region" description="Low complexity" evidence="1">
    <location>
        <begin position="477"/>
        <end position="498"/>
    </location>
</feature>
<dbReference type="InParanoid" id="A0A1Y2EB11"/>
<keyword evidence="2" id="KW-1133">Transmembrane helix</keyword>
<dbReference type="EMBL" id="MCFJ01000003">
    <property type="protein sequence ID" value="ORY68752.1"/>
    <property type="molecule type" value="Genomic_DNA"/>
</dbReference>
<evidence type="ECO:0000313" key="3">
    <source>
        <dbReference type="EMBL" id="ORY68752.1"/>
    </source>
</evidence>
<feature type="region of interest" description="Disordered" evidence="1">
    <location>
        <begin position="477"/>
        <end position="547"/>
    </location>
</feature>
<protein>
    <submittedName>
        <fullName evidence="3">Uncharacterized protein</fullName>
    </submittedName>
</protein>
<feature type="compositionally biased region" description="Low complexity" evidence="1">
    <location>
        <begin position="267"/>
        <end position="300"/>
    </location>
</feature>
<feature type="compositionally biased region" description="Polar residues" evidence="1">
    <location>
        <begin position="242"/>
        <end position="252"/>
    </location>
</feature>
<feature type="transmembrane region" description="Helical" evidence="2">
    <location>
        <begin position="56"/>
        <end position="76"/>
    </location>
</feature>
<gene>
    <name evidence="3" type="ORF">BCR38DRAFT_507941</name>
</gene>
<feature type="compositionally biased region" description="Low complexity" evidence="1">
    <location>
        <begin position="312"/>
        <end position="328"/>
    </location>
</feature>
<feature type="transmembrane region" description="Helical" evidence="2">
    <location>
        <begin position="88"/>
        <end position="106"/>
    </location>
</feature>
<feature type="region of interest" description="Disordered" evidence="1">
    <location>
        <begin position="242"/>
        <end position="328"/>
    </location>
</feature>
<feature type="region of interest" description="Disordered" evidence="1">
    <location>
        <begin position="116"/>
        <end position="136"/>
    </location>
</feature>